<protein>
    <submittedName>
        <fullName evidence="1">Valyl-tRNA synthetase</fullName>
    </submittedName>
</protein>
<organism evidence="1 2">
    <name type="scientific">Pseudomonas syringae pv. actinidiae</name>
    <dbReference type="NCBI Taxonomy" id="103796"/>
    <lineage>
        <taxon>Bacteria</taxon>
        <taxon>Pseudomonadati</taxon>
        <taxon>Pseudomonadota</taxon>
        <taxon>Gammaproteobacteria</taxon>
        <taxon>Pseudomonadales</taxon>
        <taxon>Pseudomonadaceae</taxon>
        <taxon>Pseudomonas</taxon>
        <taxon>Pseudomonas syringae</taxon>
    </lineage>
</organism>
<comment type="caution">
    <text evidence="1">The sequence shown here is derived from an EMBL/GenBank/DDBJ whole genome shotgun (WGS) entry which is preliminary data.</text>
</comment>
<accession>A0AAN4QDF4</accession>
<dbReference type="EMBL" id="BGKA01000294">
    <property type="protein sequence ID" value="GBH21469.1"/>
    <property type="molecule type" value="Genomic_DNA"/>
</dbReference>
<evidence type="ECO:0000313" key="1">
    <source>
        <dbReference type="EMBL" id="GBH21469.1"/>
    </source>
</evidence>
<sequence>MSSGLSRRLSETRLILNRSINQSRPKWKKYWLASVFQGPRTQHSSLSSPSAPRHLLMAPPNWSPFTAWSFYDTRGDSLFTLQGVR</sequence>
<proteinExistence type="predicted"/>
<dbReference type="AlphaFoldDB" id="A0AAN4QDF4"/>
<evidence type="ECO:0000313" key="2">
    <source>
        <dbReference type="Proteomes" id="UP000248291"/>
    </source>
</evidence>
<name>A0AAN4QDF4_PSESF</name>
<dbReference type="Proteomes" id="UP000248291">
    <property type="component" value="Unassembled WGS sequence"/>
</dbReference>
<gene>
    <name evidence="1" type="ORF">KPSA3_07516</name>
</gene>
<reference evidence="1 2" key="1">
    <citation type="submission" date="2018-04" db="EMBL/GenBank/DDBJ databases">
        <title>Draft genome sequence of Pseudomonas syringae pv. actinidiae biovar 3 strains isolated from kiwifruit in Kagawa prefecture.</title>
        <authorList>
            <person name="Tabuchi M."/>
            <person name="Saito M."/>
            <person name="Fujiwara S."/>
            <person name="Sasa N."/>
            <person name="Akimitsu K."/>
            <person name="Gomi K."/>
            <person name="Konishi-Sugita S."/>
            <person name="Hamano K."/>
            <person name="Kataoka I."/>
        </authorList>
    </citation>
    <scope>NUCLEOTIDE SEQUENCE [LARGE SCALE GENOMIC DNA]</scope>
    <source>
        <strain evidence="1 2">MAFF212211</strain>
    </source>
</reference>